<dbReference type="InterPro" id="IPR029030">
    <property type="entry name" value="Caspase-like_dom_sf"/>
</dbReference>
<dbReference type="Proteomes" id="UP000035489">
    <property type="component" value="Unassembled WGS sequence"/>
</dbReference>
<dbReference type="PROSITE" id="PS50208">
    <property type="entry name" value="CASPASE_P20"/>
    <property type="match status" value="1"/>
</dbReference>
<dbReference type="InterPro" id="IPR011990">
    <property type="entry name" value="TPR-like_helical_dom_sf"/>
</dbReference>
<keyword evidence="2" id="KW-0732">Signal</keyword>
<dbReference type="InterPro" id="IPR011600">
    <property type="entry name" value="Pept_C14_caspase"/>
</dbReference>
<proteinExistence type="predicted"/>
<dbReference type="STRING" id="1225564.AA309_13475"/>
<feature type="compositionally biased region" description="Basic and acidic residues" evidence="1">
    <location>
        <begin position="623"/>
        <end position="657"/>
    </location>
</feature>
<dbReference type="PANTHER" id="PTHR22576">
    <property type="entry name" value="MUCOSA ASSOCIATED LYMPHOID TISSUE LYMPHOMA TRANSLOCATION PROTEIN 1/PARACASPASE"/>
    <property type="match status" value="1"/>
</dbReference>
<feature type="signal peptide" evidence="2">
    <location>
        <begin position="1"/>
        <end position="24"/>
    </location>
</feature>
<dbReference type="SUPFAM" id="SSF52129">
    <property type="entry name" value="Caspase-like"/>
    <property type="match status" value="1"/>
</dbReference>
<organism evidence="4 5">
    <name type="scientific">Microvirga vignae</name>
    <dbReference type="NCBI Taxonomy" id="1225564"/>
    <lineage>
        <taxon>Bacteria</taxon>
        <taxon>Pseudomonadati</taxon>
        <taxon>Pseudomonadota</taxon>
        <taxon>Alphaproteobacteria</taxon>
        <taxon>Hyphomicrobiales</taxon>
        <taxon>Methylobacteriaceae</taxon>
        <taxon>Microvirga</taxon>
    </lineage>
</organism>
<feature type="compositionally biased region" description="Low complexity" evidence="1">
    <location>
        <begin position="774"/>
        <end position="805"/>
    </location>
</feature>
<accession>A0A0H1RDA0</accession>
<evidence type="ECO:0000259" key="3">
    <source>
        <dbReference type="PROSITE" id="PS50208"/>
    </source>
</evidence>
<dbReference type="GO" id="GO:0006508">
    <property type="term" value="P:proteolysis"/>
    <property type="evidence" value="ECO:0007669"/>
    <property type="project" value="InterPro"/>
</dbReference>
<dbReference type="EMBL" id="LCYG01000032">
    <property type="protein sequence ID" value="KLK92791.1"/>
    <property type="molecule type" value="Genomic_DNA"/>
</dbReference>
<feature type="compositionally biased region" description="Low complexity" evidence="1">
    <location>
        <begin position="565"/>
        <end position="588"/>
    </location>
</feature>
<gene>
    <name evidence="4" type="ORF">AA309_13475</name>
</gene>
<feature type="compositionally biased region" description="Low complexity" evidence="1">
    <location>
        <begin position="719"/>
        <end position="730"/>
    </location>
</feature>
<feature type="compositionally biased region" description="Low complexity" evidence="1">
    <location>
        <begin position="510"/>
        <end position="528"/>
    </location>
</feature>
<feature type="compositionally biased region" description="Basic and acidic residues" evidence="1">
    <location>
        <begin position="666"/>
        <end position="702"/>
    </location>
</feature>
<dbReference type="Gene3D" id="1.25.40.10">
    <property type="entry name" value="Tetratricopeptide repeat domain"/>
    <property type="match status" value="1"/>
</dbReference>
<dbReference type="Gene3D" id="3.40.50.1460">
    <property type="match status" value="1"/>
</dbReference>
<name>A0A0H1RDA0_9HYPH</name>
<feature type="region of interest" description="Disordered" evidence="1">
    <location>
        <begin position="475"/>
        <end position="832"/>
    </location>
</feature>
<evidence type="ECO:0000256" key="1">
    <source>
        <dbReference type="SAM" id="MobiDB-lite"/>
    </source>
</evidence>
<evidence type="ECO:0000256" key="2">
    <source>
        <dbReference type="SAM" id="SignalP"/>
    </source>
</evidence>
<feature type="compositionally biased region" description="Basic and acidic residues" evidence="1">
    <location>
        <begin position="746"/>
        <end position="763"/>
    </location>
</feature>
<protein>
    <recommendedName>
        <fullName evidence="3">Caspase family p20 domain-containing protein</fullName>
    </recommendedName>
</protein>
<dbReference type="PANTHER" id="PTHR22576:SF37">
    <property type="entry name" value="MUCOSA-ASSOCIATED LYMPHOID TISSUE LYMPHOMA TRANSLOCATION PROTEIN 1"/>
    <property type="match status" value="1"/>
</dbReference>
<dbReference type="InterPro" id="IPR001309">
    <property type="entry name" value="Pept_C14_p20"/>
</dbReference>
<feature type="compositionally biased region" description="Pro residues" evidence="1">
    <location>
        <begin position="764"/>
        <end position="773"/>
    </location>
</feature>
<dbReference type="PATRIC" id="fig|1225564.3.peg.3544"/>
<comment type="caution">
    <text evidence="4">The sequence shown here is derived from an EMBL/GenBank/DDBJ whole genome shotgun (WGS) entry which is preliminary data.</text>
</comment>
<evidence type="ECO:0000313" key="4">
    <source>
        <dbReference type="EMBL" id="KLK92791.1"/>
    </source>
</evidence>
<dbReference type="AlphaFoldDB" id="A0A0H1RDA0"/>
<dbReference type="InterPro" id="IPR052039">
    <property type="entry name" value="Caspase-related_regulators"/>
</dbReference>
<feature type="chain" id="PRO_5002593081" description="Caspase family p20 domain-containing protein" evidence="2">
    <location>
        <begin position="25"/>
        <end position="832"/>
    </location>
</feature>
<keyword evidence="5" id="KW-1185">Reference proteome</keyword>
<dbReference type="Pfam" id="PF00656">
    <property type="entry name" value="Peptidase_C14"/>
    <property type="match status" value="1"/>
</dbReference>
<evidence type="ECO:0000313" key="5">
    <source>
        <dbReference type="Proteomes" id="UP000035489"/>
    </source>
</evidence>
<feature type="domain" description="Caspase family p20" evidence="3">
    <location>
        <begin position="49"/>
        <end position="100"/>
    </location>
</feature>
<dbReference type="GO" id="GO:0004197">
    <property type="term" value="F:cysteine-type endopeptidase activity"/>
    <property type="evidence" value="ECO:0007669"/>
    <property type="project" value="InterPro"/>
</dbReference>
<sequence>MKRAIVFAVFLLTAFAGTLSYASAQQQRLALVIGQSAYDGRQLATAANDAGLIAQTLTSAGFEVVQGRDLNANDLRSVMRDFLDKAQALEGDAAIMVYLSGYGIQLEGENYLLPVDARIQRDVDVPIEGFRLSDLVRSLERTPAQARIIVADMARDYPLPSGSNPIARGLALMEPPAGYLIAFSSAPNITSGDAPGPYGHYATALAEMMRQPGVPVDEVFNRVRLRTHETTKGLQTPWHKTNLGNVPFAFFEPEESAALPPPVREVRRIEEVPAEEAYNIAIERDTIQDYQAFLRRYPDHPLARRVSALLAARREAIVWRQTVTRNTSEAYWTYLRRYPNGPHAADCRRRLTRLSAPVAPPPVFEEVVYEDLPPPLPAVETIEVVEAVTIIREVPPPPPPPVYLLPAYEEDVEFVTIIREPPPPPILVGVLPIPAPIPVPRYARPPRYFYEPIAPVTPRGPVAIPVRPPRIVDPRVPTARELSGVPDRSDVRPSRGPRPEPVVPRQPGLAAQPQPIPIVARPVAPRVPTARELSGVPDAPRTRQPRLPSRPIPVPTAARPEADRPTPTVPGAAAPVAPRSALPVPSASGRPNPAADDRQEAAPRPSLPAAPRPGRLSVPSARDVPDDEPRAPRPGIERDRPSAVRSPRFDVERERPAAPRPLRPGVEQERPVAPRLPRPEVDDDRSDGPRLPRPAVREERPPRPAVQPRPEPRIEVERPVQPARPRAPQVRPEPEFRPAAPRVLRARPEPEFRPAPEPREIRPPRPIVQPRPAAPEVRSAPPAARLQPAAPAFRPASPRVPSARPQPERPSAPGAAPGRRGCQPGRPCLPQD</sequence>
<reference evidence="4 5" key="1">
    <citation type="submission" date="2015-05" db="EMBL/GenBank/DDBJ databases">
        <title>Draft genome sequence of Microvirga vignae strain BR3299, a novel nitrogen fixing bacteria isolated from Brazil semi-aired region.</title>
        <authorList>
            <person name="Zilli J.E."/>
            <person name="Passos S.R."/>
            <person name="Leite J."/>
            <person name="Baldani J.I."/>
            <person name="Xavier G.R."/>
            <person name="Rumjaneck N.G."/>
            <person name="Simoes-Araujo J.L."/>
        </authorList>
    </citation>
    <scope>NUCLEOTIDE SEQUENCE [LARGE SCALE GENOMIC DNA]</scope>
    <source>
        <strain evidence="4 5">BR3299</strain>
    </source>
</reference>